<protein>
    <submittedName>
        <fullName evidence="6">Precorrin-6B methylase</fullName>
    </submittedName>
</protein>
<dbReference type="InterPro" id="IPR029063">
    <property type="entry name" value="SAM-dependent_MTases_sf"/>
</dbReference>
<evidence type="ECO:0000313" key="6">
    <source>
        <dbReference type="EMBL" id="MBC5695845.1"/>
    </source>
</evidence>
<dbReference type="Proteomes" id="UP000641741">
    <property type="component" value="Unassembled WGS sequence"/>
</dbReference>
<dbReference type="EMBL" id="JACOPK010000006">
    <property type="protein sequence ID" value="MBC5695845.1"/>
    <property type="molecule type" value="Genomic_DNA"/>
</dbReference>
<dbReference type="PANTHER" id="PTHR43182:SF1">
    <property type="entry name" value="COBALT-PRECORRIN-7 C(5)-METHYLTRANSFERASE"/>
    <property type="match status" value="1"/>
</dbReference>
<dbReference type="GO" id="GO:0032259">
    <property type="term" value="P:methylation"/>
    <property type="evidence" value="ECO:0007669"/>
    <property type="project" value="UniProtKB-KW"/>
</dbReference>
<name>A0ABR7GNF1_9FIRM</name>
<proteinExistence type="predicted"/>
<evidence type="ECO:0000256" key="1">
    <source>
        <dbReference type="ARBA" id="ARBA00004953"/>
    </source>
</evidence>
<organism evidence="6 7">
    <name type="scientific">Agathobaculum hominis</name>
    <dbReference type="NCBI Taxonomy" id="2763014"/>
    <lineage>
        <taxon>Bacteria</taxon>
        <taxon>Bacillati</taxon>
        <taxon>Bacillota</taxon>
        <taxon>Clostridia</taxon>
        <taxon>Eubacteriales</taxon>
        <taxon>Butyricicoccaceae</taxon>
        <taxon>Agathobaculum</taxon>
    </lineage>
</organism>
<evidence type="ECO:0000256" key="2">
    <source>
        <dbReference type="ARBA" id="ARBA00022573"/>
    </source>
</evidence>
<accession>A0ABR7GNF1</accession>
<sequence length="301" mass="33275">MTNRMFGNSQILAWLQYYSDNTQIDLEKVKILDITRKNKNLIPTVESNDAVLVFTEAGHADIFYRMWSAGLGECDVWYNTGSEPSGPIEHSKLKNMIDRGINASAAMLVLNPNARSTYKIGMHNTSFSRGSIRYVGSEIRAVILNKMHMASDDTVCIISGESIAVEAALIAGEGTVIAVEYNGNDRRTMEENIEQFGLNNIAIIDHVDDESMKELPVPSLAMLVASASMEQEIACLLRLNPHMEFVIYTLDFRCAAALPDLFAKLGIGETEVIQITVSRMNAKHNFEAEPAPWLITGRGGV</sequence>
<evidence type="ECO:0000313" key="7">
    <source>
        <dbReference type="Proteomes" id="UP000641741"/>
    </source>
</evidence>
<keyword evidence="4" id="KW-0808">Transferase</keyword>
<comment type="caution">
    <text evidence="6">The sequence shown here is derived from an EMBL/GenBank/DDBJ whole genome shotgun (WGS) entry which is preliminary data.</text>
</comment>
<dbReference type="GO" id="GO:0008168">
    <property type="term" value="F:methyltransferase activity"/>
    <property type="evidence" value="ECO:0007669"/>
    <property type="project" value="UniProtKB-KW"/>
</dbReference>
<evidence type="ECO:0000256" key="4">
    <source>
        <dbReference type="ARBA" id="ARBA00022679"/>
    </source>
</evidence>
<evidence type="ECO:0000256" key="3">
    <source>
        <dbReference type="ARBA" id="ARBA00022603"/>
    </source>
</evidence>
<dbReference type="PANTHER" id="PTHR43182">
    <property type="entry name" value="COBALT-PRECORRIN-6B C(15)-METHYLTRANSFERASE (DECARBOXYLATING)"/>
    <property type="match status" value="1"/>
</dbReference>
<dbReference type="RefSeq" id="WP_186970049.1">
    <property type="nucleotide sequence ID" value="NZ_JACOPK010000006.1"/>
</dbReference>
<dbReference type="Gene3D" id="3.40.50.150">
    <property type="entry name" value="Vaccinia Virus protein VP39"/>
    <property type="match status" value="1"/>
</dbReference>
<comment type="pathway">
    <text evidence="1">Cofactor biosynthesis; adenosylcobalamin biosynthesis.</text>
</comment>
<gene>
    <name evidence="6" type="ORF">H8S02_07790</name>
</gene>
<dbReference type="InterPro" id="IPR050714">
    <property type="entry name" value="Cobalamin_biosynth_MTase"/>
</dbReference>
<keyword evidence="2" id="KW-0169">Cobalamin biosynthesis</keyword>
<keyword evidence="7" id="KW-1185">Reference proteome</keyword>
<reference evidence="6 7" key="1">
    <citation type="submission" date="2020-08" db="EMBL/GenBank/DDBJ databases">
        <title>Genome public.</title>
        <authorList>
            <person name="Liu C."/>
            <person name="Sun Q."/>
        </authorList>
    </citation>
    <scope>NUCLEOTIDE SEQUENCE [LARGE SCALE GENOMIC DNA]</scope>
    <source>
        <strain evidence="6 7">M2</strain>
    </source>
</reference>
<evidence type="ECO:0000256" key="5">
    <source>
        <dbReference type="ARBA" id="ARBA00022691"/>
    </source>
</evidence>
<keyword evidence="3 6" id="KW-0489">Methyltransferase</keyword>
<keyword evidence="5" id="KW-0949">S-adenosyl-L-methionine</keyword>